<dbReference type="HOGENOM" id="CLU_092206_2_1_10"/>
<name>I4A2U7_ORNRL</name>
<evidence type="ECO:0008006" key="3">
    <source>
        <dbReference type="Google" id="ProtNLM"/>
    </source>
</evidence>
<protein>
    <recommendedName>
        <fullName evidence="3">DUF393 domain-containing protein</fullName>
    </recommendedName>
</protein>
<gene>
    <name evidence="1" type="ordered locus">Ornrh_2149</name>
</gene>
<dbReference type="Pfam" id="PF04134">
    <property type="entry name" value="DCC1-like"/>
    <property type="match status" value="1"/>
</dbReference>
<dbReference type="GO" id="GO:0015035">
    <property type="term" value="F:protein-disulfide reductase activity"/>
    <property type="evidence" value="ECO:0007669"/>
    <property type="project" value="InterPro"/>
</dbReference>
<dbReference type="AlphaFoldDB" id="I4A2U7"/>
<evidence type="ECO:0000313" key="2">
    <source>
        <dbReference type="Proteomes" id="UP000006051"/>
    </source>
</evidence>
<dbReference type="eggNOG" id="COG3011">
    <property type="taxonomic scope" value="Bacteria"/>
</dbReference>
<dbReference type="PANTHER" id="PTHR33639">
    <property type="entry name" value="THIOL-DISULFIDE OXIDOREDUCTASE DCC"/>
    <property type="match status" value="1"/>
</dbReference>
<reference evidence="1 2" key="1">
    <citation type="submission" date="2012-06" db="EMBL/GenBank/DDBJ databases">
        <title>The complete genome of Ornithobacterium rhinotracheale DSM 15997.</title>
        <authorList>
            <consortium name="US DOE Joint Genome Institute (JGI-PGF)"/>
            <person name="Lucas S."/>
            <person name="Copeland A."/>
            <person name="Lapidus A."/>
            <person name="Goodwin L."/>
            <person name="Pitluck S."/>
            <person name="Peters L."/>
            <person name="Mikhailova N."/>
            <person name="Teshima H."/>
            <person name="Kyrpides N."/>
            <person name="Mavromatis K."/>
            <person name="Pagani I."/>
            <person name="Ivanova N."/>
            <person name="Ovchinnikova G."/>
            <person name="Zeytun A."/>
            <person name="Detter J.C."/>
            <person name="Han C."/>
            <person name="Land M."/>
            <person name="Hauser L."/>
            <person name="Markowitz V."/>
            <person name="Cheng J.-F."/>
            <person name="Hugenholtz P."/>
            <person name="Woyke T."/>
            <person name="Wu D."/>
            <person name="Lang E."/>
            <person name="Kopitz M."/>
            <person name="Brambilla E."/>
            <person name="Klenk H.-P."/>
            <person name="Eisen J.A."/>
        </authorList>
    </citation>
    <scope>NUCLEOTIDE SEQUENCE [LARGE SCALE GENOMIC DNA]</scope>
    <source>
        <strain evidence="2">ATCC 51463 / DSM 15997 / CCUG 23171 / LMG 9086</strain>
    </source>
</reference>
<organism evidence="1 2">
    <name type="scientific">Ornithobacterium rhinotracheale (strain ATCC 51463 / DSM 15997 / CCUG 23171 / CIP 104009 / LMG 9086)</name>
    <dbReference type="NCBI Taxonomy" id="867902"/>
    <lineage>
        <taxon>Bacteria</taxon>
        <taxon>Pseudomonadati</taxon>
        <taxon>Bacteroidota</taxon>
        <taxon>Flavobacteriia</taxon>
        <taxon>Flavobacteriales</taxon>
        <taxon>Weeksellaceae</taxon>
        <taxon>Ornithobacterium</taxon>
    </lineage>
</organism>
<dbReference type="Proteomes" id="UP000006051">
    <property type="component" value="Chromosome"/>
</dbReference>
<accession>I4A2U7</accession>
<dbReference type="EMBL" id="CP003283">
    <property type="protein sequence ID" value="AFL98281.1"/>
    <property type="molecule type" value="Genomic_DNA"/>
</dbReference>
<dbReference type="KEGG" id="orh:Ornrh_2149"/>
<dbReference type="InterPro" id="IPR052927">
    <property type="entry name" value="DCC_oxidoreductase"/>
</dbReference>
<dbReference type="PANTHER" id="PTHR33639:SF2">
    <property type="entry name" value="DUF393 DOMAIN-CONTAINING PROTEIN"/>
    <property type="match status" value="1"/>
</dbReference>
<dbReference type="PATRIC" id="fig|867902.3.peg.2102"/>
<sequence length="139" mass="16275">MLERIFLMAERIIFFDGVCNLCDGFVQFVLKRDKSKVFKFSSLQSGFAQKKLAELGENAQNLNTIFYLKDEKLFSQSQAVIEIAKDLGFPYRIISVFQVFPLSFRDFLYQKVAKNRYKLFGQKNECMLPTPELKNQFLD</sequence>
<proteinExistence type="predicted"/>
<keyword evidence="2" id="KW-1185">Reference proteome</keyword>
<dbReference type="STRING" id="867902.Ornrh_2149"/>
<evidence type="ECO:0000313" key="1">
    <source>
        <dbReference type="EMBL" id="AFL98281.1"/>
    </source>
</evidence>
<dbReference type="InterPro" id="IPR007263">
    <property type="entry name" value="DCC1-like"/>
</dbReference>